<dbReference type="InterPro" id="IPR013251">
    <property type="entry name" value="DASH_Spc19"/>
</dbReference>
<dbReference type="EMBL" id="LGST01000021">
    <property type="protein sequence ID" value="KND99755.1"/>
    <property type="molecule type" value="Genomic_DNA"/>
</dbReference>
<dbReference type="VEuPathDB" id="FungiDB:QG37_03168"/>
<comment type="subunit">
    <text evidence="16">Component of the DASH complex consisting of ASK1, DAD1, DAD2, DAD3, DAD4, DAM1, DUO1, HSK3, SPC19 and SPC34, with a stoichiometry of one copy of each subunit per complex. Multiple DASH complexes oligomerize to form a ring that encircles spindle microtubules and organizes the rod-like NDC80 complexes of the outer kinetochore. DASH complex oligomerization strengthens microtubule attachments. On cytoplasmic microtubules, DASH complexes appear to form patches instead of rings.</text>
</comment>
<keyword evidence="6" id="KW-0158">Chromosome</keyword>
<accession>A0A0L0P168</accession>
<dbReference type="Proteomes" id="UP000037122">
    <property type="component" value="Unassembled WGS sequence"/>
</dbReference>
<protein>
    <recommendedName>
        <fullName evidence="5">DASH complex subunit SPC19</fullName>
    </recommendedName>
    <alternativeName>
        <fullName evidence="15">Outer kinetochore protein SPC19</fullName>
    </alternativeName>
</protein>
<keyword evidence="11" id="KW-0995">Kinetochore</keyword>
<comment type="caution">
    <text evidence="17">The sequence shown here is derived from an EMBL/GenBank/DDBJ whole genome shotgun (WGS) entry which is preliminary data.</text>
</comment>
<evidence type="ECO:0000256" key="1">
    <source>
        <dbReference type="ARBA" id="ARBA00004123"/>
    </source>
</evidence>
<evidence type="ECO:0000256" key="2">
    <source>
        <dbReference type="ARBA" id="ARBA00004186"/>
    </source>
</evidence>
<comment type="similarity">
    <text evidence="4">Belongs to the DASH complex SPC19 family.</text>
</comment>
<evidence type="ECO:0000256" key="8">
    <source>
        <dbReference type="ARBA" id="ARBA00022701"/>
    </source>
</evidence>
<proteinExistence type="inferred from homology"/>
<keyword evidence="9" id="KW-0131">Cell cycle</keyword>
<dbReference type="PANTHER" id="PTHR28262">
    <property type="entry name" value="DASH COMPLEX SUBUNIT SPC19"/>
    <property type="match status" value="1"/>
</dbReference>
<keyword evidence="8" id="KW-0493">Microtubule</keyword>
<evidence type="ECO:0000256" key="6">
    <source>
        <dbReference type="ARBA" id="ARBA00022454"/>
    </source>
</evidence>
<evidence type="ECO:0000256" key="4">
    <source>
        <dbReference type="ARBA" id="ARBA00008952"/>
    </source>
</evidence>
<reference evidence="18" key="1">
    <citation type="journal article" date="2015" name="BMC Genomics">
        <title>Draft genome of a commonly misdiagnosed multidrug resistant pathogen Candida auris.</title>
        <authorList>
            <person name="Chatterjee S."/>
            <person name="Alampalli S.V."/>
            <person name="Nageshan R.K."/>
            <person name="Chettiar S.T."/>
            <person name="Joshi S."/>
            <person name="Tatu U.S."/>
        </authorList>
    </citation>
    <scope>NUCLEOTIDE SEQUENCE [LARGE SCALE GENOMIC DNA]</scope>
    <source>
        <strain evidence="18">6684</strain>
    </source>
</reference>
<sequence>MVNIQTSYDLINHLSNTTSMSLPPLYTCARIFEDSVDLLGSSLASLERATRDTPRLKQVLDTQKVFGLVPERDIQNAQARLKSETHPQITYLLEKLEKEVARLRRKKASLESDFNLRKVRLESVLRKDSVESLEQEAKYERLRMLRTKRDRLKYSLSRQRLQKYRQIPLLPPPDQS</sequence>
<evidence type="ECO:0000256" key="15">
    <source>
        <dbReference type="ARBA" id="ARBA00032583"/>
    </source>
</evidence>
<evidence type="ECO:0000256" key="12">
    <source>
        <dbReference type="ARBA" id="ARBA00023212"/>
    </source>
</evidence>
<evidence type="ECO:0000256" key="5">
    <source>
        <dbReference type="ARBA" id="ARBA00016329"/>
    </source>
</evidence>
<dbReference type="GO" id="GO:0005876">
    <property type="term" value="C:spindle microtubule"/>
    <property type="evidence" value="ECO:0007669"/>
    <property type="project" value="InterPro"/>
</dbReference>
<evidence type="ECO:0000256" key="10">
    <source>
        <dbReference type="ARBA" id="ARBA00022829"/>
    </source>
</evidence>
<evidence type="ECO:0000313" key="18">
    <source>
        <dbReference type="Proteomes" id="UP000037122"/>
    </source>
</evidence>
<keyword evidence="9" id="KW-0132">Cell division</keyword>
<organism evidence="17 18">
    <name type="scientific">Candidozyma auris</name>
    <name type="common">Yeast</name>
    <name type="synonym">Candida auris</name>
    <dbReference type="NCBI Taxonomy" id="498019"/>
    <lineage>
        <taxon>Eukaryota</taxon>
        <taxon>Fungi</taxon>
        <taxon>Dikarya</taxon>
        <taxon>Ascomycota</taxon>
        <taxon>Saccharomycotina</taxon>
        <taxon>Pichiomycetes</taxon>
        <taxon>Metschnikowiaceae</taxon>
        <taxon>Candidozyma</taxon>
    </lineage>
</organism>
<dbReference type="VEuPathDB" id="FungiDB:CJI96_0003474"/>
<comment type="subcellular location">
    <subcellularLocation>
        <location evidence="3">Chromosome</location>
        <location evidence="3">Centromere</location>
        <location evidence="3">Kinetochore</location>
    </subcellularLocation>
    <subcellularLocation>
        <location evidence="2">Cytoplasm</location>
        <location evidence="2">Cytoskeleton</location>
        <location evidence="2">Spindle</location>
    </subcellularLocation>
    <subcellularLocation>
        <location evidence="1">Nucleus</location>
    </subcellularLocation>
</comment>
<keyword evidence="14" id="KW-0137">Centromere</keyword>
<dbReference type="Pfam" id="PF08287">
    <property type="entry name" value="DASH_Spc19"/>
    <property type="match status" value="1"/>
</dbReference>
<evidence type="ECO:0000256" key="9">
    <source>
        <dbReference type="ARBA" id="ARBA00022776"/>
    </source>
</evidence>
<gene>
    <name evidence="17" type="ORF">QG37_03168</name>
</gene>
<evidence type="ECO:0000256" key="7">
    <source>
        <dbReference type="ARBA" id="ARBA00022490"/>
    </source>
</evidence>
<dbReference type="PANTHER" id="PTHR28262:SF1">
    <property type="entry name" value="DASH COMPLEX SUBUNIT SPC19"/>
    <property type="match status" value="1"/>
</dbReference>
<evidence type="ECO:0000256" key="16">
    <source>
        <dbReference type="ARBA" id="ARBA00046633"/>
    </source>
</evidence>
<keyword evidence="12" id="KW-0206">Cytoskeleton</keyword>
<evidence type="ECO:0000313" key="17">
    <source>
        <dbReference type="EMBL" id="KND99755.1"/>
    </source>
</evidence>
<evidence type="ECO:0000256" key="11">
    <source>
        <dbReference type="ARBA" id="ARBA00022838"/>
    </source>
</evidence>
<name>A0A0L0P168_CANAR</name>
<evidence type="ECO:0000256" key="13">
    <source>
        <dbReference type="ARBA" id="ARBA00023242"/>
    </source>
</evidence>
<dbReference type="GO" id="GO:0042729">
    <property type="term" value="C:DASH complex"/>
    <property type="evidence" value="ECO:0007669"/>
    <property type="project" value="InterPro"/>
</dbReference>
<dbReference type="VEuPathDB" id="FungiDB:B9J08_000621"/>
<dbReference type="GO" id="GO:0008608">
    <property type="term" value="P:attachment of spindle microtubules to kinetochore"/>
    <property type="evidence" value="ECO:0007669"/>
    <property type="project" value="InterPro"/>
</dbReference>
<dbReference type="VEuPathDB" id="FungiDB:CJJ07_003034"/>
<keyword evidence="13" id="KW-0539">Nucleus</keyword>
<dbReference type="VEuPathDB" id="FungiDB:CJJ09_002583"/>
<evidence type="ECO:0000256" key="3">
    <source>
        <dbReference type="ARBA" id="ARBA00004629"/>
    </source>
</evidence>
<keyword evidence="10" id="KW-0159">Chromosome partition</keyword>
<dbReference type="AlphaFoldDB" id="A0A0L0P168"/>
<keyword evidence="9" id="KW-0498">Mitosis</keyword>
<keyword evidence="7" id="KW-0963">Cytoplasm</keyword>
<dbReference type="VEuPathDB" id="FungiDB:CJI97_000623"/>
<evidence type="ECO:0000256" key="14">
    <source>
        <dbReference type="ARBA" id="ARBA00023328"/>
    </source>
</evidence>